<accession>A0A1J1HV57</accession>
<proteinExistence type="predicted"/>
<evidence type="ECO:0000313" key="1">
    <source>
        <dbReference type="EMBL" id="CRK90041.1"/>
    </source>
</evidence>
<dbReference type="EMBL" id="CVRI01000015">
    <property type="protein sequence ID" value="CRK90041.1"/>
    <property type="molecule type" value="Genomic_DNA"/>
</dbReference>
<name>A0A1J1HV57_9DIPT</name>
<evidence type="ECO:0000313" key="2">
    <source>
        <dbReference type="Proteomes" id="UP000183832"/>
    </source>
</evidence>
<reference evidence="1 2" key="1">
    <citation type="submission" date="2015-04" db="EMBL/GenBank/DDBJ databases">
        <authorList>
            <person name="Syromyatnikov M.Y."/>
            <person name="Popov V.N."/>
        </authorList>
    </citation>
    <scope>NUCLEOTIDE SEQUENCE [LARGE SCALE GENOMIC DNA]</scope>
</reference>
<protein>
    <submittedName>
        <fullName evidence="1">CLUMA_CG003766, isoform A</fullName>
    </submittedName>
</protein>
<gene>
    <name evidence="1" type="ORF">CLUMA_CG003766</name>
</gene>
<dbReference type="Proteomes" id="UP000183832">
    <property type="component" value="Unassembled WGS sequence"/>
</dbReference>
<keyword evidence="2" id="KW-1185">Reference proteome</keyword>
<dbReference type="AlphaFoldDB" id="A0A1J1HV57"/>
<organism evidence="1 2">
    <name type="scientific">Clunio marinus</name>
    <dbReference type="NCBI Taxonomy" id="568069"/>
    <lineage>
        <taxon>Eukaryota</taxon>
        <taxon>Metazoa</taxon>
        <taxon>Ecdysozoa</taxon>
        <taxon>Arthropoda</taxon>
        <taxon>Hexapoda</taxon>
        <taxon>Insecta</taxon>
        <taxon>Pterygota</taxon>
        <taxon>Neoptera</taxon>
        <taxon>Endopterygota</taxon>
        <taxon>Diptera</taxon>
        <taxon>Nematocera</taxon>
        <taxon>Chironomoidea</taxon>
        <taxon>Chironomidae</taxon>
        <taxon>Clunio</taxon>
    </lineage>
</organism>
<sequence length="102" mass="11512">MMSGLNANRIKHEKVLNEIDCLKVMSLLFPASPESLINLTIPISIAVLIFDTLHAHPNQTHMPQIENINSYEIEKKCISNMELIATAPKRSRDHLITSHNNV</sequence>